<evidence type="ECO:0000256" key="1">
    <source>
        <dbReference type="SAM" id="SignalP"/>
    </source>
</evidence>
<protein>
    <recommendedName>
        <fullName evidence="4">EF-hand domain-containing protein</fullName>
    </recommendedName>
</protein>
<name>A0A1F5ZG81_9BACT</name>
<dbReference type="InterPro" id="IPR013783">
    <property type="entry name" value="Ig-like_fold"/>
</dbReference>
<reference evidence="2 3" key="1">
    <citation type="journal article" date="2016" name="Nat. Commun.">
        <title>Thousands of microbial genomes shed light on interconnected biogeochemical processes in an aquifer system.</title>
        <authorList>
            <person name="Anantharaman K."/>
            <person name="Brown C.T."/>
            <person name="Hug L.A."/>
            <person name="Sharon I."/>
            <person name="Castelle C.J."/>
            <person name="Probst A.J."/>
            <person name="Thomas B.C."/>
            <person name="Singh A."/>
            <person name="Wilkins M.J."/>
            <person name="Karaoz U."/>
            <person name="Brodie E.L."/>
            <person name="Williams K.H."/>
            <person name="Hubbard S.S."/>
            <person name="Banfield J.F."/>
        </authorList>
    </citation>
    <scope>NUCLEOTIDE SEQUENCE [LARGE SCALE GENOMIC DNA]</scope>
</reference>
<accession>A0A1F5ZG81</accession>
<dbReference type="InterPro" id="IPR017853">
    <property type="entry name" value="GH"/>
</dbReference>
<dbReference type="AlphaFoldDB" id="A0A1F5ZG81"/>
<dbReference type="Gene3D" id="2.60.40.10">
    <property type="entry name" value="Immunoglobulins"/>
    <property type="match status" value="1"/>
</dbReference>
<dbReference type="EMBL" id="MFIZ01000032">
    <property type="protein sequence ID" value="OGG11355.1"/>
    <property type="molecule type" value="Genomic_DNA"/>
</dbReference>
<dbReference type="STRING" id="1798370.A2Z00_04655"/>
<proteinExistence type="predicted"/>
<evidence type="ECO:0000313" key="2">
    <source>
        <dbReference type="EMBL" id="OGG11355.1"/>
    </source>
</evidence>
<evidence type="ECO:0000313" key="3">
    <source>
        <dbReference type="Proteomes" id="UP000177268"/>
    </source>
</evidence>
<gene>
    <name evidence="2" type="ORF">A2Z00_04655</name>
</gene>
<dbReference type="Proteomes" id="UP000177268">
    <property type="component" value="Unassembled WGS sequence"/>
</dbReference>
<dbReference type="SUPFAM" id="SSF51445">
    <property type="entry name" value="(Trans)glycosidases"/>
    <property type="match status" value="1"/>
</dbReference>
<comment type="caution">
    <text evidence="2">The sequence shown here is derived from an EMBL/GenBank/DDBJ whole genome shotgun (WGS) entry which is preliminary data.</text>
</comment>
<dbReference type="Gene3D" id="3.20.20.80">
    <property type="entry name" value="Glycosidases"/>
    <property type="match status" value="1"/>
</dbReference>
<keyword evidence="1" id="KW-0732">Signal</keyword>
<feature type="chain" id="PRO_5009522854" description="EF-hand domain-containing protein" evidence="1">
    <location>
        <begin position="20"/>
        <end position="569"/>
    </location>
</feature>
<evidence type="ECO:0008006" key="4">
    <source>
        <dbReference type="Google" id="ProtNLM"/>
    </source>
</evidence>
<organism evidence="2 3">
    <name type="scientific">Candidatus Gottesmanbacteria bacterium RBG_13_45_10</name>
    <dbReference type="NCBI Taxonomy" id="1798370"/>
    <lineage>
        <taxon>Bacteria</taxon>
        <taxon>Candidatus Gottesmaniibacteriota</taxon>
    </lineage>
</organism>
<sequence length="569" mass="63446">MLALLLSLILLCIPGQVHAIYDPASVSNNKFGVHVADFNDIADVAPLVNSSGGDWGYVTVVASDNDRKSDKWQQLFNEMRRLHLIPLVRLATHLDGASWEKPNPDRYGEIVSFLNALNWPTENRYVILYNEPNHANEWGNSLDPEGYADVAVQLAKKFKAASEDFFILPAGLDASAMSDGLTMDEAEFLRRMVAAKPELMSLWDGWTSHSYPNPGFSGSPYATGRGTLKTYEWELAYLQQLGLTKSLPIFITETGWVHSQGQSVQSRLASPETVGSFLQAAAMGAWKDSRIIAITPFIFNYQGEPFDHFSWKKLGSGEFYPLYYSYKDIQKVSGHPKQHEQYILSSSILPSELVANSTYTLSVGIKNTGQGILNQNDGYQLALIGEKSGFGFFPQPVPTLEPGDKDTITIFLKTPQKAGTYRVELILEHYGQSIHLESTDLRVVPPPEVKIHAQLGWKKTDDANDVTILVYGSRETLLHKFTGLTMRRGEVSVKGLTNIVPGEKYRIVILVPHYLPRQTVASIGSKVTNIRAKRFLPLDINNDGKFTLADILLLLETPPRVILMRFISL</sequence>
<feature type="signal peptide" evidence="1">
    <location>
        <begin position="1"/>
        <end position="19"/>
    </location>
</feature>